<organism evidence="1 2">
    <name type="scientific">Cytobacillus horneckiae</name>
    <dbReference type="NCBI Taxonomy" id="549687"/>
    <lineage>
        <taxon>Bacteria</taxon>
        <taxon>Bacillati</taxon>
        <taxon>Bacillota</taxon>
        <taxon>Bacilli</taxon>
        <taxon>Bacillales</taxon>
        <taxon>Bacillaceae</taxon>
        <taxon>Cytobacillus</taxon>
    </lineage>
</organism>
<accession>A0A2N0ZE99</accession>
<name>A0A2N0ZE99_9BACI</name>
<keyword evidence="2" id="KW-1185">Reference proteome</keyword>
<sequence>MNYEKLHVQTLAGMSVDALKNHYAEVKTQYMQRDGRDTRTQAYLSQVDTWIQKSESVQEGGNQ</sequence>
<protein>
    <submittedName>
        <fullName evidence="1">Uncharacterized protein</fullName>
    </submittedName>
</protein>
<proteinExistence type="predicted"/>
<dbReference type="AlphaFoldDB" id="A0A2N0ZE99"/>
<dbReference type="EMBL" id="PISD01000036">
    <property type="protein sequence ID" value="PKG27839.1"/>
    <property type="molecule type" value="Genomic_DNA"/>
</dbReference>
<dbReference type="Proteomes" id="UP000233343">
    <property type="component" value="Unassembled WGS sequence"/>
</dbReference>
<evidence type="ECO:0000313" key="1">
    <source>
        <dbReference type="EMBL" id="PKG27839.1"/>
    </source>
</evidence>
<evidence type="ECO:0000313" key="2">
    <source>
        <dbReference type="Proteomes" id="UP000233343"/>
    </source>
</evidence>
<comment type="caution">
    <text evidence="1">The sequence shown here is derived from an EMBL/GenBank/DDBJ whole genome shotgun (WGS) entry which is preliminary data.</text>
</comment>
<gene>
    <name evidence="1" type="ORF">CWS20_17265</name>
</gene>
<reference evidence="1 2" key="1">
    <citation type="journal article" date="2010" name="Int. J. Syst. Evol. Microbiol.">
        <title>Bacillus horneckiae sp. nov., isolated from a spacecraft-assembly clean room.</title>
        <authorList>
            <person name="Vaishampayan P."/>
            <person name="Probst A."/>
            <person name="Krishnamurthi S."/>
            <person name="Ghosh S."/>
            <person name="Osman S."/>
            <person name="McDowall A."/>
            <person name="Ruckmani A."/>
            <person name="Mayilraj S."/>
            <person name="Venkateswaran K."/>
        </authorList>
    </citation>
    <scope>NUCLEOTIDE SEQUENCE [LARGE SCALE GENOMIC DNA]</scope>
    <source>
        <strain evidence="2">1PO1SC</strain>
    </source>
</reference>
<dbReference type="RefSeq" id="WP_066190598.1">
    <property type="nucleotide sequence ID" value="NZ_JARMMB010000032.1"/>
</dbReference>